<dbReference type="Proteomes" id="UP000663629">
    <property type="component" value="Chromosome 2"/>
</dbReference>
<protein>
    <submittedName>
        <fullName evidence="2">Phage portal protein</fullName>
    </submittedName>
</protein>
<organism evidence="2 3">
    <name type="scientific">Paracoccus methylovorus</name>
    <dbReference type="NCBI Taxonomy" id="2812658"/>
    <lineage>
        <taxon>Bacteria</taxon>
        <taxon>Pseudomonadati</taxon>
        <taxon>Pseudomonadota</taxon>
        <taxon>Alphaproteobacteria</taxon>
        <taxon>Rhodobacterales</taxon>
        <taxon>Paracoccaceae</taxon>
        <taxon>Paracoccus</taxon>
    </lineage>
</organism>
<evidence type="ECO:0000313" key="2">
    <source>
        <dbReference type="EMBL" id="QRZ15392.1"/>
    </source>
</evidence>
<keyword evidence="3" id="KW-1185">Reference proteome</keyword>
<dbReference type="Gene3D" id="3.30.1120.70">
    <property type="match status" value="1"/>
</dbReference>
<dbReference type="InterPro" id="IPR006427">
    <property type="entry name" value="Portal_HK97"/>
</dbReference>
<dbReference type="Gene3D" id="3.40.140.120">
    <property type="match status" value="1"/>
</dbReference>
<reference evidence="2 3" key="1">
    <citation type="submission" date="2021-02" db="EMBL/GenBank/DDBJ databases">
        <title>Paracoccus methylovroum sp.nov., a new methanol and methylamine utilizing methylotrophic denitrifer.</title>
        <authorList>
            <person name="Timsy T."/>
            <person name="Behrendt U."/>
            <person name="Ulrich A."/>
            <person name="Spanner T."/>
            <person name="Foesel B.U."/>
            <person name="Horn M.A."/>
            <person name="Kolb S."/>
        </authorList>
    </citation>
    <scope>NUCLEOTIDE SEQUENCE [LARGE SCALE GENOMIC DNA]</scope>
    <source>
        <strain evidence="2 3">H4-D09</strain>
    </source>
</reference>
<dbReference type="InterPro" id="IPR006944">
    <property type="entry name" value="Phage/GTA_portal"/>
</dbReference>
<dbReference type="Gene3D" id="1.20.1270.210">
    <property type="match status" value="1"/>
</dbReference>
<dbReference type="RefSeq" id="WP_205296338.1">
    <property type="nucleotide sequence ID" value="NZ_CP070371.1"/>
</dbReference>
<dbReference type="EMBL" id="CP070371">
    <property type="protein sequence ID" value="QRZ15392.1"/>
    <property type="molecule type" value="Genomic_DNA"/>
</dbReference>
<feature type="region of interest" description="Disordered" evidence="1">
    <location>
        <begin position="376"/>
        <end position="404"/>
    </location>
</feature>
<gene>
    <name evidence="2" type="ORF">JWJ88_13635</name>
</gene>
<evidence type="ECO:0000313" key="3">
    <source>
        <dbReference type="Proteomes" id="UP000663629"/>
    </source>
</evidence>
<proteinExistence type="predicted"/>
<name>A0ABX7JMD1_9RHOB</name>
<feature type="compositionally biased region" description="Basic and acidic residues" evidence="1">
    <location>
        <begin position="395"/>
        <end position="404"/>
    </location>
</feature>
<dbReference type="NCBIfam" id="TIGR01537">
    <property type="entry name" value="portal_HK97"/>
    <property type="match status" value="1"/>
</dbReference>
<dbReference type="Pfam" id="PF04860">
    <property type="entry name" value="Phage_portal"/>
    <property type="match status" value="1"/>
</dbReference>
<sequence length="404" mass="44365">MSIWTYLRKAFTPEQKSLASPDAAMEVIFGAETTSVGAVVSSQAALRVPAVANAIQLISEAVASLDVTVKRIEGSAEVDVPDHPALAILRGEANDWTSGFEMIRQIVIDALKSDAGGLAWVNRVNGKPHEIIRYATSAMRFDTDLETGERFYWLMNRPIPARDVIHLLPPLGRAPLSLAREAIGIALALDRHASKLFTRGARPSGALLIPQGIGEEAVKAARKAWRTAHEGEDQGRTAILYDGMTFEPFTFNSTDAQFLENRRFQIEEIGRAFNIPSPMLGALERATWSNSEQKGREFLSYTLEPWLLGLEGALRRALFSDAERRDHVIRFDRDDLTRADLATRATVINSLIASRTINPNEGRGWLGVPPRPGGDEFLNPNISAAPVPHLIGKPVSKEETDATE</sequence>
<evidence type="ECO:0000256" key="1">
    <source>
        <dbReference type="SAM" id="MobiDB-lite"/>
    </source>
</evidence>
<accession>A0ABX7JMD1</accession>